<dbReference type="SUPFAM" id="SSF57256">
    <property type="entry name" value="Elafin-like"/>
    <property type="match status" value="1"/>
</dbReference>
<dbReference type="Ensembl" id="ENSMGAT00000029424.1">
    <property type="protein sequence ID" value="ENSMGAP00000024078.1"/>
    <property type="gene ID" value="ENSMGAG00000017864.1"/>
</dbReference>
<dbReference type="OrthoDB" id="4473401at2759"/>
<name>A0A803XX32_MELGA</name>
<evidence type="ECO:0000313" key="3">
    <source>
        <dbReference type="Ensembl" id="ENSMGAP00000024078.1"/>
    </source>
</evidence>
<protein>
    <recommendedName>
        <fullName evidence="2">WAP domain-containing protein</fullName>
    </recommendedName>
</protein>
<sequence>SPGCERCEGSAMEPGLLLLLLLTAPWAKQDFHPGIDADSTTNCVNKCRDDSNCRGSRKSCHNSCRFRCLQPPHKFSQPPAPLQSQ</sequence>
<feature type="signal peptide" evidence="1">
    <location>
        <begin position="1"/>
        <end position="27"/>
    </location>
</feature>
<reference evidence="3 4" key="1">
    <citation type="journal article" date="2010" name="PLoS Biol.">
        <title>Multi-platform next-generation sequencing of the domestic turkey (Meleagris gallopavo): genome assembly and analysis.</title>
        <authorList>
            <person name="Dalloul R.A."/>
            <person name="Long J.A."/>
            <person name="Zimin A.V."/>
            <person name="Aslam L."/>
            <person name="Beal K."/>
            <person name="Blomberg L.A."/>
            <person name="Bouffard P."/>
            <person name="Burt D.W."/>
            <person name="Crasta O."/>
            <person name="Crooijmans R.P."/>
            <person name="Cooper K."/>
            <person name="Coulombe R.A."/>
            <person name="De S."/>
            <person name="Delany M.E."/>
            <person name="Dodgson J.B."/>
            <person name="Dong J.J."/>
            <person name="Evans C."/>
            <person name="Frederickson K.M."/>
            <person name="Flicek P."/>
            <person name="Florea L."/>
            <person name="Folkerts O."/>
            <person name="Groenen M.A."/>
            <person name="Harkins T.T."/>
            <person name="Herrero J."/>
            <person name="Hoffmann S."/>
            <person name="Megens H.J."/>
            <person name="Jiang A."/>
            <person name="de Jong P."/>
            <person name="Kaiser P."/>
            <person name="Kim H."/>
            <person name="Kim K.W."/>
            <person name="Kim S."/>
            <person name="Langenberger D."/>
            <person name="Lee M.K."/>
            <person name="Lee T."/>
            <person name="Mane S."/>
            <person name="Marcais G."/>
            <person name="Marz M."/>
            <person name="McElroy A.P."/>
            <person name="Modise T."/>
            <person name="Nefedov M."/>
            <person name="Notredame C."/>
            <person name="Paton I.R."/>
            <person name="Payne W.S."/>
            <person name="Pertea G."/>
            <person name="Prickett D."/>
            <person name="Puiu D."/>
            <person name="Qioa D."/>
            <person name="Raineri E."/>
            <person name="Ruffier M."/>
            <person name="Salzberg S.L."/>
            <person name="Schatz M.C."/>
            <person name="Scheuring C."/>
            <person name="Schmidt C.J."/>
            <person name="Schroeder S."/>
            <person name="Searle S.M."/>
            <person name="Smith E.J."/>
            <person name="Smith J."/>
            <person name="Sonstegard T.S."/>
            <person name="Stadler P.F."/>
            <person name="Tafer H."/>
            <person name="Tu Z.J."/>
            <person name="Van Tassell C.P."/>
            <person name="Vilella A.J."/>
            <person name="Williams K.P."/>
            <person name="Yorke J.A."/>
            <person name="Zhang L."/>
            <person name="Zhang H.B."/>
            <person name="Zhang X."/>
            <person name="Zhang Y."/>
            <person name="Reed K.M."/>
        </authorList>
    </citation>
    <scope>NUCLEOTIDE SEQUENCE [LARGE SCALE GENOMIC DNA]</scope>
</reference>
<feature type="domain" description="WAP" evidence="2">
    <location>
        <begin position="40"/>
        <end position="71"/>
    </location>
</feature>
<keyword evidence="1" id="KW-0732">Signal</keyword>
<evidence type="ECO:0000256" key="1">
    <source>
        <dbReference type="SAM" id="SignalP"/>
    </source>
</evidence>
<feature type="chain" id="PRO_5032977947" description="WAP domain-containing protein" evidence="1">
    <location>
        <begin position="28"/>
        <end position="85"/>
    </location>
</feature>
<proteinExistence type="predicted"/>
<dbReference type="GO" id="GO:0005576">
    <property type="term" value="C:extracellular region"/>
    <property type="evidence" value="ECO:0007669"/>
    <property type="project" value="InterPro"/>
</dbReference>
<dbReference type="Pfam" id="PF00095">
    <property type="entry name" value="WAP"/>
    <property type="match status" value="1"/>
</dbReference>
<dbReference type="GO" id="GO:0030414">
    <property type="term" value="F:peptidase inhibitor activity"/>
    <property type="evidence" value="ECO:0007669"/>
    <property type="project" value="InterPro"/>
</dbReference>
<dbReference type="Gene3D" id="4.10.75.10">
    <property type="entry name" value="Elafin-like"/>
    <property type="match status" value="1"/>
</dbReference>
<reference evidence="3" key="3">
    <citation type="submission" date="2025-09" db="UniProtKB">
        <authorList>
            <consortium name="Ensembl"/>
        </authorList>
    </citation>
    <scope>IDENTIFICATION</scope>
</reference>
<accession>A0A803XX32</accession>
<organism evidence="3 4">
    <name type="scientific">Meleagris gallopavo</name>
    <name type="common">Wild turkey</name>
    <dbReference type="NCBI Taxonomy" id="9103"/>
    <lineage>
        <taxon>Eukaryota</taxon>
        <taxon>Metazoa</taxon>
        <taxon>Chordata</taxon>
        <taxon>Craniata</taxon>
        <taxon>Vertebrata</taxon>
        <taxon>Euteleostomi</taxon>
        <taxon>Archelosauria</taxon>
        <taxon>Archosauria</taxon>
        <taxon>Dinosauria</taxon>
        <taxon>Saurischia</taxon>
        <taxon>Theropoda</taxon>
        <taxon>Coelurosauria</taxon>
        <taxon>Aves</taxon>
        <taxon>Neognathae</taxon>
        <taxon>Galloanserae</taxon>
        <taxon>Galliformes</taxon>
        <taxon>Phasianidae</taxon>
        <taxon>Meleagridinae</taxon>
        <taxon>Meleagris</taxon>
    </lineage>
</organism>
<dbReference type="AlphaFoldDB" id="A0A803XX32"/>
<keyword evidence="4" id="KW-1185">Reference proteome</keyword>
<dbReference type="InterPro" id="IPR036645">
    <property type="entry name" value="Elafin-like_sf"/>
</dbReference>
<evidence type="ECO:0000259" key="2">
    <source>
        <dbReference type="Pfam" id="PF00095"/>
    </source>
</evidence>
<dbReference type="Proteomes" id="UP000001645">
    <property type="component" value="Chromosome 22"/>
</dbReference>
<reference evidence="3" key="2">
    <citation type="submission" date="2025-08" db="UniProtKB">
        <authorList>
            <consortium name="Ensembl"/>
        </authorList>
    </citation>
    <scope>IDENTIFICATION</scope>
</reference>
<dbReference type="InParanoid" id="A0A803XX32"/>
<evidence type="ECO:0000313" key="4">
    <source>
        <dbReference type="Proteomes" id="UP000001645"/>
    </source>
</evidence>
<dbReference type="InterPro" id="IPR008197">
    <property type="entry name" value="WAP_dom"/>
</dbReference>